<feature type="transmembrane region" description="Helical" evidence="1">
    <location>
        <begin position="116"/>
        <end position="134"/>
    </location>
</feature>
<dbReference type="Proteomes" id="UP000219036">
    <property type="component" value="Unassembled WGS sequence"/>
</dbReference>
<accession>A0A285NLH6</accession>
<evidence type="ECO:0000313" key="2">
    <source>
        <dbReference type="EMBL" id="SNZ10360.1"/>
    </source>
</evidence>
<evidence type="ECO:0000256" key="1">
    <source>
        <dbReference type="SAM" id="Phobius"/>
    </source>
</evidence>
<keyword evidence="1" id="KW-0472">Membrane</keyword>
<reference evidence="3" key="1">
    <citation type="submission" date="2017-09" db="EMBL/GenBank/DDBJ databases">
        <authorList>
            <person name="Varghese N."/>
            <person name="Submissions S."/>
        </authorList>
    </citation>
    <scope>NUCLEOTIDE SEQUENCE [LARGE SCALE GENOMIC DNA]</scope>
    <source>
        <strain evidence="3">DSM 15103</strain>
    </source>
</reference>
<keyword evidence="1" id="KW-1133">Transmembrane helix</keyword>
<dbReference type="EMBL" id="OBEI01000010">
    <property type="protein sequence ID" value="SNZ10360.1"/>
    <property type="molecule type" value="Genomic_DNA"/>
</dbReference>
<feature type="transmembrane region" description="Helical" evidence="1">
    <location>
        <begin position="46"/>
        <end position="69"/>
    </location>
</feature>
<feature type="transmembrane region" description="Helical" evidence="1">
    <location>
        <begin position="12"/>
        <end position="34"/>
    </location>
</feature>
<protein>
    <submittedName>
        <fullName evidence="2">Uncharacterized protein</fullName>
    </submittedName>
</protein>
<keyword evidence="1" id="KW-0812">Transmembrane</keyword>
<organism evidence="2 3">
    <name type="scientific">Persephonella hydrogeniphila</name>
    <dbReference type="NCBI Taxonomy" id="198703"/>
    <lineage>
        <taxon>Bacteria</taxon>
        <taxon>Pseudomonadati</taxon>
        <taxon>Aquificota</taxon>
        <taxon>Aquificia</taxon>
        <taxon>Aquificales</taxon>
        <taxon>Hydrogenothermaceae</taxon>
        <taxon>Persephonella</taxon>
    </lineage>
</organism>
<feature type="transmembrane region" description="Helical" evidence="1">
    <location>
        <begin position="81"/>
        <end position="104"/>
    </location>
</feature>
<keyword evidence="3" id="KW-1185">Reference proteome</keyword>
<gene>
    <name evidence="2" type="ORF">SAMN06265182_1840</name>
</gene>
<sequence>MMEVGSWLWKLSFMFHVISNAAFFGISFVFTFGDEEILKEKIVKRYLKLAFTFVLITGATGILLLSILTMSGMDDLTANPVGQSALVMILGYLIVLFIISLALIYKGGEAGTYKKLFGIMFFSYLFVYVIRVYLTT</sequence>
<dbReference type="AlphaFoldDB" id="A0A285NLH6"/>
<dbReference type="RefSeq" id="WP_245844915.1">
    <property type="nucleotide sequence ID" value="NZ_OBEI01000010.1"/>
</dbReference>
<evidence type="ECO:0000313" key="3">
    <source>
        <dbReference type="Proteomes" id="UP000219036"/>
    </source>
</evidence>
<proteinExistence type="predicted"/>
<name>A0A285NLH6_9AQUI</name>